<comment type="similarity">
    <text evidence="1">Belongs to the C/M/P thioester hydrolase family.</text>
</comment>
<feature type="active site" description="Charge relay system" evidence="2">
    <location>
        <position position="264"/>
    </location>
</feature>
<dbReference type="RefSeq" id="WP_129782950.1">
    <property type="nucleotide sequence ID" value="NZ_RZHH01000001.1"/>
</dbReference>
<dbReference type="Pfam" id="PF04775">
    <property type="entry name" value="Bile_Hydr_Trans"/>
    <property type="match status" value="1"/>
</dbReference>
<evidence type="ECO:0000259" key="4">
    <source>
        <dbReference type="Pfam" id="PF08840"/>
    </source>
</evidence>
<proteinExistence type="inferred from homology"/>
<dbReference type="Gene3D" id="3.40.50.1820">
    <property type="entry name" value="alpha/beta hydrolase"/>
    <property type="match status" value="1"/>
</dbReference>
<protein>
    <submittedName>
        <fullName evidence="5">Dienelactone hydrolase</fullName>
    </submittedName>
</protein>
<dbReference type="InterPro" id="IPR006862">
    <property type="entry name" value="Thio_Ohase/aa_AcTrfase"/>
</dbReference>
<feature type="active site" description="Charge relay system" evidence="2">
    <location>
        <position position="378"/>
    </location>
</feature>
<keyword evidence="5" id="KW-0378">Hydrolase</keyword>
<dbReference type="SUPFAM" id="SSF53474">
    <property type="entry name" value="alpha/beta-Hydrolases"/>
    <property type="match status" value="1"/>
</dbReference>
<dbReference type="PANTHER" id="PTHR10824:SF4">
    <property type="entry name" value="ACYL-COENZYME A THIOESTERASE 1-LIKE"/>
    <property type="match status" value="1"/>
</dbReference>
<reference evidence="5 6" key="1">
    <citation type="submission" date="2018-12" db="EMBL/GenBank/DDBJ databases">
        <title>Genome analysis provides insights into bioremediation potentialities of Halogeometricum borinquense strain N11.</title>
        <authorList>
            <person name="Najjari A."/>
            <person name="Youssef N."/>
            <person name="Fhoula I."/>
            <person name="Ben Dhia O."/>
            <person name="Mahjoubi M."/>
            <person name="Ouzari H.I."/>
            <person name="Cherif A."/>
        </authorList>
    </citation>
    <scope>NUCLEOTIDE SEQUENCE [LARGE SCALE GENOMIC DNA]</scope>
    <source>
        <strain evidence="5 6">N11</strain>
    </source>
</reference>
<organism evidence="5 6">
    <name type="scientific">Halogeometricum borinquense</name>
    <dbReference type="NCBI Taxonomy" id="60847"/>
    <lineage>
        <taxon>Archaea</taxon>
        <taxon>Methanobacteriati</taxon>
        <taxon>Methanobacteriota</taxon>
        <taxon>Stenosarchaea group</taxon>
        <taxon>Halobacteria</taxon>
        <taxon>Halobacteriales</taxon>
        <taxon>Haloferacaceae</taxon>
        <taxon>Halogeometricum</taxon>
    </lineage>
</organism>
<feature type="domain" description="BAAT/Acyl-CoA thioester hydrolase C-terminal" evidence="4">
    <location>
        <begin position="235"/>
        <end position="458"/>
    </location>
</feature>
<dbReference type="Pfam" id="PF08840">
    <property type="entry name" value="BAAT_C"/>
    <property type="match status" value="1"/>
</dbReference>
<dbReference type="InterPro" id="IPR014940">
    <property type="entry name" value="BAAT_C"/>
</dbReference>
<dbReference type="AlphaFoldDB" id="A0A482TCM5"/>
<accession>A0A482TCM5</accession>
<sequence length="466" mass="48694">MISRRSVLQCITAGSLVGLVGHTGSTAQPESTADGTAQNATGKLRVSPTSVHYDEPFTLMVSGVAPGTVVTITARTFDREGRQWASFATFTASSKGVVDIETHAPDAGTYETVSPMGLIWSMRPTDGESSIYAPPEGGSDLTLTASADGRQIGQQTVTRWFGPKKLHTEASPDGLLGTLFRPSGDGPYPGVMVLHGSGGQPAVGSALMLAAHGYAAFAPQYFGPPDAVPDQLAEVPLEYLQRGYDWLTSRPAVRDGSVGLLGTSKGAELALLAGATFDWVGAVAAYAPSGIVWAGLTYGGEMTSSWTLDGDPVPFVPTAFPPSVIADYVASWPLGGSVSLRPTYEVGLEQASTERISEATIPVENIDGPVTLVSGGDDRLWPSATFGRMVVRRLRNHEHPYPVRHVTTETAGHAISFPYQPTTGLTAISSPPPGTTMALGGSPEGLARANKESWPVVLSTLEGGLS</sequence>
<feature type="domain" description="Acyl-CoA thioester hydrolase/bile acid-CoA amino acid N-acetyltransferase" evidence="3">
    <location>
        <begin position="54"/>
        <end position="166"/>
    </location>
</feature>
<evidence type="ECO:0000256" key="2">
    <source>
        <dbReference type="PIRSR" id="PIRSR016521-1"/>
    </source>
</evidence>
<dbReference type="GO" id="GO:0006631">
    <property type="term" value="P:fatty acid metabolic process"/>
    <property type="evidence" value="ECO:0007669"/>
    <property type="project" value="TreeGrafter"/>
</dbReference>
<gene>
    <name evidence="5" type="ORF">ELS19_00045</name>
</gene>
<dbReference type="InterPro" id="IPR006311">
    <property type="entry name" value="TAT_signal"/>
</dbReference>
<dbReference type="Proteomes" id="UP000294028">
    <property type="component" value="Unassembled WGS sequence"/>
</dbReference>
<dbReference type="EMBL" id="RZHH01000001">
    <property type="protein sequence ID" value="RYJ19440.1"/>
    <property type="molecule type" value="Genomic_DNA"/>
</dbReference>
<evidence type="ECO:0000313" key="5">
    <source>
        <dbReference type="EMBL" id="RYJ19440.1"/>
    </source>
</evidence>
<dbReference type="PIRSF" id="PIRSF016521">
    <property type="entry name" value="Acyl-CoA_hydro"/>
    <property type="match status" value="1"/>
</dbReference>
<dbReference type="InterPro" id="IPR016662">
    <property type="entry name" value="Acyl-CoA_thioEstase_long-chain"/>
</dbReference>
<comment type="caution">
    <text evidence="5">The sequence shown here is derived from an EMBL/GenBank/DDBJ whole genome shotgun (WGS) entry which is preliminary data.</text>
</comment>
<dbReference type="PROSITE" id="PS51318">
    <property type="entry name" value="TAT"/>
    <property type="match status" value="1"/>
</dbReference>
<dbReference type="InterPro" id="IPR042490">
    <property type="entry name" value="Thio_Ohase/BAAT_N"/>
</dbReference>
<dbReference type="Gene3D" id="2.60.40.2240">
    <property type="entry name" value="Acyl-CoA thioester hydrolase/BAAT N-terminal domain"/>
    <property type="match status" value="1"/>
</dbReference>
<evidence type="ECO:0000313" key="6">
    <source>
        <dbReference type="Proteomes" id="UP000294028"/>
    </source>
</evidence>
<feature type="active site" description="Charge relay system" evidence="2">
    <location>
        <position position="413"/>
    </location>
</feature>
<name>A0A482TCM5_9EURY</name>
<evidence type="ECO:0000256" key="1">
    <source>
        <dbReference type="ARBA" id="ARBA00006538"/>
    </source>
</evidence>
<dbReference type="GO" id="GO:0047617">
    <property type="term" value="F:fatty acyl-CoA hydrolase activity"/>
    <property type="evidence" value="ECO:0007669"/>
    <property type="project" value="TreeGrafter"/>
</dbReference>
<dbReference type="GO" id="GO:0006637">
    <property type="term" value="P:acyl-CoA metabolic process"/>
    <property type="evidence" value="ECO:0007669"/>
    <property type="project" value="InterPro"/>
</dbReference>
<evidence type="ECO:0000259" key="3">
    <source>
        <dbReference type="Pfam" id="PF04775"/>
    </source>
</evidence>
<dbReference type="InterPro" id="IPR029058">
    <property type="entry name" value="AB_hydrolase_fold"/>
</dbReference>
<dbReference type="PANTHER" id="PTHR10824">
    <property type="entry name" value="ACYL-COENZYME A THIOESTERASE-RELATED"/>
    <property type="match status" value="1"/>
</dbReference>